<evidence type="ECO:0000256" key="3">
    <source>
        <dbReference type="SAM" id="MobiDB-lite"/>
    </source>
</evidence>
<dbReference type="Gene3D" id="2.130.10.10">
    <property type="entry name" value="YVTN repeat-like/Quinoprotein amine dehydrogenase"/>
    <property type="match status" value="1"/>
</dbReference>
<name>A0A226MWZ9_CALSU</name>
<accession>A0A226MWZ9</accession>
<dbReference type="Proteomes" id="UP000198323">
    <property type="component" value="Unassembled WGS sequence"/>
</dbReference>
<protein>
    <submittedName>
        <fullName evidence="4">Uncharacterized protein</fullName>
    </submittedName>
</protein>
<dbReference type="InterPro" id="IPR036322">
    <property type="entry name" value="WD40_repeat_dom_sf"/>
</dbReference>
<keyword evidence="5" id="KW-1185">Reference proteome</keyword>
<dbReference type="EMBL" id="MCFN01000366">
    <property type="protein sequence ID" value="OXB59856.1"/>
    <property type="molecule type" value="Genomic_DNA"/>
</dbReference>
<dbReference type="SUPFAM" id="SSF50978">
    <property type="entry name" value="WD40 repeat-like"/>
    <property type="match status" value="1"/>
</dbReference>
<proteinExistence type="predicted"/>
<gene>
    <name evidence="4" type="ORF">ASZ78_009312</name>
</gene>
<dbReference type="SMART" id="SM00320">
    <property type="entry name" value="WD40"/>
    <property type="match status" value="3"/>
</dbReference>
<evidence type="ECO:0000313" key="4">
    <source>
        <dbReference type="EMBL" id="OXB59856.1"/>
    </source>
</evidence>
<dbReference type="PANTHER" id="PTHR15574">
    <property type="entry name" value="WD REPEAT DOMAIN-CONTAINING FAMILY"/>
    <property type="match status" value="1"/>
</dbReference>
<dbReference type="InterPro" id="IPR001680">
    <property type="entry name" value="WD40_rpt"/>
</dbReference>
<feature type="region of interest" description="Disordered" evidence="3">
    <location>
        <begin position="192"/>
        <end position="222"/>
    </location>
</feature>
<dbReference type="Pfam" id="PF00400">
    <property type="entry name" value="WD40"/>
    <property type="match status" value="2"/>
</dbReference>
<organism evidence="4 5">
    <name type="scientific">Callipepla squamata</name>
    <name type="common">Scaled quail</name>
    <dbReference type="NCBI Taxonomy" id="9009"/>
    <lineage>
        <taxon>Eukaryota</taxon>
        <taxon>Metazoa</taxon>
        <taxon>Chordata</taxon>
        <taxon>Craniata</taxon>
        <taxon>Vertebrata</taxon>
        <taxon>Euteleostomi</taxon>
        <taxon>Archelosauria</taxon>
        <taxon>Archosauria</taxon>
        <taxon>Dinosauria</taxon>
        <taxon>Saurischia</taxon>
        <taxon>Theropoda</taxon>
        <taxon>Coelurosauria</taxon>
        <taxon>Aves</taxon>
        <taxon>Neognathae</taxon>
        <taxon>Galloanserae</taxon>
        <taxon>Galliformes</taxon>
        <taxon>Odontophoridae</taxon>
        <taxon>Callipepla</taxon>
    </lineage>
</organism>
<dbReference type="OrthoDB" id="4869960at2759"/>
<evidence type="ECO:0000256" key="2">
    <source>
        <dbReference type="ARBA" id="ARBA00022737"/>
    </source>
</evidence>
<dbReference type="InterPro" id="IPR045151">
    <property type="entry name" value="DCAF8"/>
</dbReference>
<dbReference type="GO" id="GO:0005737">
    <property type="term" value="C:cytoplasm"/>
    <property type="evidence" value="ECO:0007669"/>
    <property type="project" value="TreeGrafter"/>
</dbReference>
<sequence length="282" mass="32602">MSRGRCPHLLWDVRKRSLGLEEPGLLRRHYLGRREFIQRLKLEATLNVHDGCVNTICWNDTGEYILSGSDDTNLVITNPYSRKVLTTIRSGHRANIFSAKFLPCTNDKQIVSCSGDGVIFYTHVEQDAETNRQCQYTCHYGTTYEIMTVPNDPYTFLSCGEDGTVRWFDTRIKTSCTKEDCKDLRQPPVKRLRLRGDWSDTGPRARPESERERDGEQSPNVSLMQRMSDMLSRWFEEASEVAQSNRGRGRSRSRGDFLLSKNSNYNREYAYTGNKGFDYQSF</sequence>
<keyword evidence="2" id="KW-0677">Repeat</keyword>
<keyword evidence="1" id="KW-0853">WD repeat</keyword>
<comment type="caution">
    <text evidence="4">The sequence shown here is derived from an EMBL/GenBank/DDBJ whole genome shotgun (WGS) entry which is preliminary data.</text>
</comment>
<reference evidence="4 5" key="1">
    <citation type="submission" date="2016-07" db="EMBL/GenBank/DDBJ databases">
        <title>Disparate Historic Effective Population Sizes Predicted by Modern Levels of Genome Diversity for the Scaled Quail (Callipepla squamata) and the Northern Bobwhite (Colinus virginianus): Inferences from First and Second Generation Draft Genome Assemblies for Sympatric New World Quail.</title>
        <authorList>
            <person name="Oldeschulte D.L."/>
            <person name="Halley Y.A."/>
            <person name="Bhattarai E.K."/>
            <person name="Brashear W.A."/>
            <person name="Hill J."/>
            <person name="Metz R.P."/>
            <person name="Johnson C.D."/>
            <person name="Rollins D."/>
            <person name="Peterson M.J."/>
            <person name="Bickhart D.M."/>
            <person name="Decker J.E."/>
            <person name="Seabury C.M."/>
        </authorList>
    </citation>
    <scope>NUCLEOTIDE SEQUENCE [LARGE SCALE GENOMIC DNA]</scope>
    <source>
        <strain evidence="4 5">Texas</strain>
        <tissue evidence="4">Leg muscle</tissue>
    </source>
</reference>
<dbReference type="PANTHER" id="PTHR15574:SF39">
    <property type="entry name" value="DDB1- AND CUL4-ASSOCIATED FACTOR 6"/>
    <property type="match status" value="1"/>
</dbReference>
<dbReference type="InterPro" id="IPR015943">
    <property type="entry name" value="WD40/YVTN_repeat-like_dom_sf"/>
</dbReference>
<feature type="compositionally biased region" description="Basic and acidic residues" evidence="3">
    <location>
        <begin position="194"/>
        <end position="216"/>
    </location>
</feature>
<dbReference type="AlphaFoldDB" id="A0A226MWZ9"/>
<evidence type="ECO:0000256" key="1">
    <source>
        <dbReference type="ARBA" id="ARBA00022574"/>
    </source>
</evidence>
<dbReference type="GO" id="GO:0080008">
    <property type="term" value="C:Cul4-RING E3 ubiquitin ligase complex"/>
    <property type="evidence" value="ECO:0007669"/>
    <property type="project" value="TreeGrafter"/>
</dbReference>
<dbReference type="GO" id="GO:0045944">
    <property type="term" value="P:positive regulation of transcription by RNA polymerase II"/>
    <property type="evidence" value="ECO:0007669"/>
    <property type="project" value="TreeGrafter"/>
</dbReference>
<evidence type="ECO:0000313" key="5">
    <source>
        <dbReference type="Proteomes" id="UP000198323"/>
    </source>
</evidence>
<dbReference type="STRING" id="9009.A0A226MWZ9"/>